<accession>A0AAV9J1U7</accession>
<evidence type="ECO:0000313" key="5">
    <source>
        <dbReference type="EMBL" id="KAK4538008.1"/>
    </source>
</evidence>
<dbReference type="EMBL" id="JANCYW010000015">
    <property type="protein sequence ID" value="KAK4538008.1"/>
    <property type="molecule type" value="Genomic_DNA"/>
</dbReference>
<dbReference type="GO" id="GO:0005524">
    <property type="term" value="F:ATP binding"/>
    <property type="evidence" value="ECO:0007669"/>
    <property type="project" value="UniProtKB-KW"/>
</dbReference>
<evidence type="ECO:0000256" key="1">
    <source>
        <dbReference type="ARBA" id="ARBA00022741"/>
    </source>
</evidence>
<keyword evidence="2" id="KW-0067">ATP-binding</keyword>
<dbReference type="Proteomes" id="UP001301350">
    <property type="component" value="Unassembled WGS sequence"/>
</dbReference>
<feature type="domain" description="AMP-dependent synthetase/ligase" evidence="4">
    <location>
        <begin position="25"/>
        <end position="393"/>
    </location>
</feature>
<evidence type="ECO:0000259" key="4">
    <source>
        <dbReference type="Pfam" id="PF00501"/>
    </source>
</evidence>
<keyword evidence="6" id="KW-1185">Reference proteome</keyword>
<feature type="region of interest" description="Disordered" evidence="3">
    <location>
        <begin position="864"/>
        <end position="927"/>
    </location>
</feature>
<dbReference type="InterPro" id="IPR042099">
    <property type="entry name" value="ANL_N_sf"/>
</dbReference>
<dbReference type="PANTHER" id="PTHR43272">
    <property type="entry name" value="LONG-CHAIN-FATTY-ACID--COA LIGASE"/>
    <property type="match status" value="1"/>
</dbReference>
<proteinExistence type="predicted"/>
<dbReference type="PANTHER" id="PTHR43272:SF33">
    <property type="entry name" value="AMP-BINDING DOMAIN-CONTAINING PROTEIN-RELATED"/>
    <property type="match status" value="1"/>
</dbReference>
<evidence type="ECO:0000313" key="6">
    <source>
        <dbReference type="Proteomes" id="UP001301350"/>
    </source>
</evidence>
<gene>
    <name evidence="5" type="ORF">CDCA_CDCA15G4033</name>
</gene>
<dbReference type="SUPFAM" id="SSF56801">
    <property type="entry name" value="Acetyl-CoA synthetase-like"/>
    <property type="match status" value="1"/>
</dbReference>
<feature type="region of interest" description="Disordered" evidence="3">
    <location>
        <begin position="817"/>
        <end position="837"/>
    </location>
</feature>
<dbReference type="Pfam" id="PF00501">
    <property type="entry name" value="AMP-binding"/>
    <property type="match status" value="1"/>
</dbReference>
<feature type="compositionally biased region" description="Low complexity" evidence="3">
    <location>
        <begin position="895"/>
        <end position="913"/>
    </location>
</feature>
<comment type="caution">
    <text evidence="5">The sequence shown here is derived from an EMBL/GenBank/DDBJ whole genome shotgun (WGS) entry which is preliminary data.</text>
</comment>
<protein>
    <recommendedName>
        <fullName evidence="4">AMP-dependent synthetase/ligase domain-containing protein</fullName>
    </recommendedName>
</protein>
<dbReference type="GO" id="GO:0004467">
    <property type="term" value="F:long-chain fatty acid-CoA ligase activity"/>
    <property type="evidence" value="ECO:0007669"/>
    <property type="project" value="TreeGrafter"/>
</dbReference>
<reference evidence="5 6" key="1">
    <citation type="submission" date="2022-07" db="EMBL/GenBank/DDBJ databases">
        <title>Genome-wide signatures of adaptation to extreme environments.</title>
        <authorList>
            <person name="Cho C.H."/>
            <person name="Yoon H.S."/>
        </authorList>
    </citation>
    <scope>NUCLEOTIDE SEQUENCE [LARGE SCALE GENOMIC DNA]</scope>
    <source>
        <strain evidence="5 6">DBV 063 E5</strain>
    </source>
</reference>
<dbReference type="GO" id="GO:0016020">
    <property type="term" value="C:membrane"/>
    <property type="evidence" value="ECO:0007669"/>
    <property type="project" value="TreeGrafter"/>
</dbReference>
<sequence>MDVASLYDCFAQSCWRDPDARCARWKANDSAPEAEPHRSDWATYRQVGQGSVRLAEALRRDGLAAGECVAVYASWSVEVLWVHLAASRLQLVLLPLASACAPDEVAAAVRRHRARVLFVAAELFRDEWVKRNQRVVVLPSRGIAVPAAAVSMAALLHADPAAQVSENDPAAMDIEPEWLPPDEDTPNSLQDPYVIARSAGITHAPREVLLHNRHVLQAARALQSRVRYRSRDVVCLLTESLCHPFFLAHLWALLHAGAAVGTELCTLDNIRKMDTSVLVGSGCILSYFFDALLREGEKLRGLPRRLFKFLVQQPAAVRLLADTPPKRSGSGGGAFVRRNVMRSLRDSFLPRYRLTVSGMSTLTDDTRQCLERLLLEPVLDVYGVVECCNVLLCRQVVRGRYAWLPLQDAPSGMDAASVQMHRLFADDSGAEYGEVQVRVGDVWDATEDIARLVPASHGRGAVASDDAPIGTLVDRKDNLVMCMEEMRPHHLTTMLPQNGMVVETDNGALPFLSMALLEWASRRSRFVRQSWMFFHTPEPTIVAVLVPARDAALEWHRVQLRKQGLTWRRPVDVDAERQLLQELCADRKFREAVLSDVRSALLRYGAISEEWFDALLWEMVLEPAVDRSFLDLAFTPHNGLLSEAFELRRGALRRHYADKLGAQLEAIAGIELLRAEESSEEEVEVEVEGEAVSGKAEEGAEAEASLAAAMQRWLLQMWSTFRNELSDAVLAAEASYRAMAGEGAATRPRWRRRVRGDALVAADTSETPGAIARLRQHLGRWADGFGERLHRGSDDSTAATTSNAEAAGLWMRRTAHGRAAGGGHRGGARRRRSRAPPVRALDEMDIPTRGFWRFPWLRNWTREGAETAASTETPDASGADPPGPSLWRRMRQAMTYSSAGTSATSSTATRAGAWSKSPEGAASTPRSNACLFSKRSVSDTEAEHIRETMRRRRRWRRPHGATGRLARMLFGRGECDVPASSEPEDAMAVEATADAVDRPHLQ</sequence>
<dbReference type="InterPro" id="IPR000873">
    <property type="entry name" value="AMP-dep_synth/lig_dom"/>
</dbReference>
<organism evidence="5 6">
    <name type="scientific">Cyanidium caldarium</name>
    <name type="common">Red alga</name>
    <dbReference type="NCBI Taxonomy" id="2771"/>
    <lineage>
        <taxon>Eukaryota</taxon>
        <taxon>Rhodophyta</taxon>
        <taxon>Bangiophyceae</taxon>
        <taxon>Cyanidiales</taxon>
        <taxon>Cyanidiaceae</taxon>
        <taxon>Cyanidium</taxon>
    </lineage>
</organism>
<name>A0AAV9J1U7_CYACA</name>
<dbReference type="AlphaFoldDB" id="A0AAV9J1U7"/>
<dbReference type="Gene3D" id="3.40.50.12780">
    <property type="entry name" value="N-terminal domain of ligase-like"/>
    <property type="match status" value="1"/>
</dbReference>
<evidence type="ECO:0000256" key="3">
    <source>
        <dbReference type="SAM" id="MobiDB-lite"/>
    </source>
</evidence>
<keyword evidence="1" id="KW-0547">Nucleotide-binding</keyword>
<evidence type="ECO:0000256" key="2">
    <source>
        <dbReference type="ARBA" id="ARBA00022840"/>
    </source>
</evidence>